<keyword evidence="3" id="KW-1185">Reference proteome</keyword>
<evidence type="ECO:0000313" key="3">
    <source>
        <dbReference type="Proteomes" id="UP000233435"/>
    </source>
</evidence>
<accession>A0A2N3HLR6</accession>
<evidence type="ECO:0000313" key="2">
    <source>
        <dbReference type="EMBL" id="PKQ45842.1"/>
    </source>
</evidence>
<feature type="transmembrane region" description="Helical" evidence="1">
    <location>
        <begin position="26"/>
        <end position="48"/>
    </location>
</feature>
<gene>
    <name evidence="2" type="ORF">CSW08_05285</name>
</gene>
<protein>
    <submittedName>
        <fullName evidence="2">Uncharacterized protein</fullName>
    </submittedName>
</protein>
<evidence type="ECO:0000256" key="1">
    <source>
        <dbReference type="SAM" id="Phobius"/>
    </source>
</evidence>
<sequence>MYGTLRFIGEDFPKNISEANWHKREVAWSALCFTDILLTFYLVFFHYFQTIFRQLSHFYQSEKNMANHPFDRF</sequence>
<dbReference type="Proteomes" id="UP000233435">
    <property type="component" value="Unassembled WGS sequence"/>
</dbReference>
<comment type="caution">
    <text evidence="2">The sequence shown here is derived from an EMBL/GenBank/DDBJ whole genome shotgun (WGS) entry which is preliminary data.</text>
</comment>
<keyword evidence="1" id="KW-0472">Membrane</keyword>
<dbReference type="AlphaFoldDB" id="A0A2N3HLR6"/>
<name>A0A2N3HLR6_9FLAO</name>
<reference evidence="2 3" key="1">
    <citation type="submission" date="2017-12" db="EMBL/GenBank/DDBJ databases">
        <title>Confluentibacter flavum sp. nov., isolated from the saline lake.</title>
        <authorList>
            <person name="Yu L."/>
        </authorList>
    </citation>
    <scope>NUCLEOTIDE SEQUENCE [LARGE SCALE GENOMIC DNA]</scope>
    <source>
        <strain evidence="2 3">3B</strain>
    </source>
</reference>
<proteinExistence type="predicted"/>
<dbReference type="EMBL" id="PJEO01000016">
    <property type="protein sequence ID" value="PKQ45842.1"/>
    <property type="molecule type" value="Genomic_DNA"/>
</dbReference>
<organism evidence="2 3">
    <name type="scientific">Confluentibacter flavum</name>
    <dbReference type="NCBI Taxonomy" id="1909700"/>
    <lineage>
        <taxon>Bacteria</taxon>
        <taxon>Pseudomonadati</taxon>
        <taxon>Bacteroidota</taxon>
        <taxon>Flavobacteriia</taxon>
        <taxon>Flavobacteriales</taxon>
        <taxon>Flavobacteriaceae</taxon>
        <taxon>Confluentibacter</taxon>
    </lineage>
</organism>
<keyword evidence="1" id="KW-0812">Transmembrane</keyword>
<keyword evidence="1" id="KW-1133">Transmembrane helix</keyword>